<comment type="caution">
    <text evidence="2">The sequence shown here is derived from an EMBL/GenBank/DDBJ whole genome shotgun (WGS) entry which is preliminary data.</text>
</comment>
<dbReference type="PATRIC" id="fig|935700.4.peg.4135"/>
<dbReference type="AlphaFoldDB" id="A0A0D1D265"/>
<keyword evidence="1" id="KW-0472">Membrane</keyword>
<gene>
    <name evidence="2" type="ORF">jaqu_40120</name>
</gene>
<evidence type="ECO:0000313" key="3">
    <source>
        <dbReference type="Proteomes" id="UP000032232"/>
    </source>
</evidence>
<evidence type="ECO:0000256" key="1">
    <source>
        <dbReference type="SAM" id="Phobius"/>
    </source>
</evidence>
<proteinExistence type="predicted"/>
<dbReference type="SUPFAM" id="SSF158682">
    <property type="entry name" value="TerB-like"/>
    <property type="match status" value="1"/>
</dbReference>
<evidence type="ECO:0000313" key="2">
    <source>
        <dbReference type="EMBL" id="KIT14218.1"/>
    </source>
</evidence>
<keyword evidence="1" id="KW-1133">Transmembrane helix</keyword>
<dbReference type="STRING" id="935700.jaqu_40120"/>
<dbReference type="EMBL" id="JYFE01000081">
    <property type="protein sequence ID" value="KIT14218.1"/>
    <property type="molecule type" value="Genomic_DNA"/>
</dbReference>
<feature type="transmembrane region" description="Helical" evidence="1">
    <location>
        <begin position="39"/>
        <end position="58"/>
    </location>
</feature>
<dbReference type="RefSeq" id="WP_043920765.1">
    <property type="nucleotide sequence ID" value="NZ_FZPF01000001.1"/>
</dbReference>
<evidence type="ECO:0008006" key="4">
    <source>
        <dbReference type="Google" id="ProtNLM"/>
    </source>
</evidence>
<name>A0A0D1D265_9RHOB</name>
<accession>A0A0D1D265</accession>
<protein>
    <recommendedName>
        <fullName evidence="4">Tellurite resistance protein TerB</fullName>
    </recommendedName>
</protein>
<organism evidence="2 3">
    <name type="scientific">Jannaschia aquimarina</name>
    <dbReference type="NCBI Taxonomy" id="935700"/>
    <lineage>
        <taxon>Bacteria</taxon>
        <taxon>Pseudomonadati</taxon>
        <taxon>Pseudomonadota</taxon>
        <taxon>Alphaproteobacteria</taxon>
        <taxon>Rhodobacterales</taxon>
        <taxon>Roseobacteraceae</taxon>
        <taxon>Jannaschia</taxon>
    </lineage>
</organism>
<reference evidence="2 3" key="1">
    <citation type="submission" date="2015-02" db="EMBL/GenBank/DDBJ databases">
        <title>Genome Sequence of Jannaschia aquimarina DSM28248, a member of the Roseobacter clade.</title>
        <authorList>
            <person name="Voget S."/>
            <person name="Daniel R."/>
        </authorList>
    </citation>
    <scope>NUCLEOTIDE SEQUENCE [LARGE SCALE GENOMIC DNA]</scope>
    <source>
        <strain evidence="2 3">GSW-M26</strain>
    </source>
</reference>
<dbReference type="Proteomes" id="UP000032232">
    <property type="component" value="Unassembled WGS sequence"/>
</dbReference>
<keyword evidence="1" id="KW-0812">Transmembrane</keyword>
<dbReference type="InterPro" id="IPR029024">
    <property type="entry name" value="TerB-like"/>
</dbReference>
<keyword evidence="3" id="KW-1185">Reference proteome</keyword>
<sequence length="199" mass="22245">MPLAPLALLTHALRPMDPTEPLHVPEPFATIPADFFGTNWPLALTMMICGAVLIVTTHRRFAKRRHKKRILILGQGRGPGFMLTDILCHAIRKGPMVHPARLRRAVQVANDLTGMDYDEETLRQAARYADKIVMPLSFAWMRPALDHAGRRRIVEAATAVMLESGPLTNGDRAFLRTVATSIGTPPERVQAMHWLHQPI</sequence>